<feature type="compositionally biased region" description="Polar residues" evidence="1">
    <location>
        <begin position="71"/>
        <end position="88"/>
    </location>
</feature>
<evidence type="ECO:0000313" key="2">
    <source>
        <dbReference type="EMBL" id="KAF6792989.1"/>
    </source>
</evidence>
<gene>
    <name evidence="2" type="ORF">CSOJ01_14070</name>
</gene>
<keyword evidence="3" id="KW-1185">Reference proteome</keyword>
<evidence type="ECO:0000313" key="3">
    <source>
        <dbReference type="Proteomes" id="UP000652219"/>
    </source>
</evidence>
<sequence>MVIGRKGGRVLLGKRQPIQRTATASNSILRVRKDLENYVSSTSAYGMKDPLLELEPAKPATGAEPVRSPRTRSSNLQATPFLIHSSTPPHHALTHPDDTRW</sequence>
<proteinExistence type="predicted"/>
<accession>A0A8H6IQY9</accession>
<name>A0A8H6IQY9_9PEZI</name>
<feature type="region of interest" description="Disordered" evidence="1">
    <location>
        <begin position="49"/>
        <end position="101"/>
    </location>
</feature>
<evidence type="ECO:0000256" key="1">
    <source>
        <dbReference type="SAM" id="MobiDB-lite"/>
    </source>
</evidence>
<dbReference type="EMBL" id="WIGN01000446">
    <property type="protein sequence ID" value="KAF6792989.1"/>
    <property type="molecule type" value="Genomic_DNA"/>
</dbReference>
<comment type="caution">
    <text evidence="2">The sequence shown here is derived from an EMBL/GenBank/DDBJ whole genome shotgun (WGS) entry which is preliminary data.</text>
</comment>
<organism evidence="2 3">
    <name type="scientific">Colletotrichum sojae</name>
    <dbReference type="NCBI Taxonomy" id="2175907"/>
    <lineage>
        <taxon>Eukaryota</taxon>
        <taxon>Fungi</taxon>
        <taxon>Dikarya</taxon>
        <taxon>Ascomycota</taxon>
        <taxon>Pezizomycotina</taxon>
        <taxon>Sordariomycetes</taxon>
        <taxon>Hypocreomycetidae</taxon>
        <taxon>Glomerellales</taxon>
        <taxon>Glomerellaceae</taxon>
        <taxon>Colletotrichum</taxon>
        <taxon>Colletotrichum orchidearum species complex</taxon>
    </lineage>
</organism>
<protein>
    <submittedName>
        <fullName evidence="2">Uncharacterized protein</fullName>
    </submittedName>
</protein>
<reference evidence="2 3" key="1">
    <citation type="journal article" date="2020" name="Phytopathology">
        <title>Genome Sequence Resources of Colletotrichum truncatum, C. plurivorum, C. musicola, and C. sojae: Four Species Pathogenic to Soybean (Glycine max).</title>
        <authorList>
            <person name="Rogerio F."/>
            <person name="Boufleur T.R."/>
            <person name="Ciampi-Guillardi M."/>
            <person name="Sukno S.A."/>
            <person name="Thon M.R."/>
            <person name="Massola Junior N.S."/>
            <person name="Baroncelli R."/>
        </authorList>
    </citation>
    <scope>NUCLEOTIDE SEQUENCE [LARGE SCALE GENOMIC DNA]</scope>
    <source>
        <strain evidence="2 3">LFN0009</strain>
    </source>
</reference>
<dbReference type="AlphaFoldDB" id="A0A8H6IQY9"/>
<dbReference type="Proteomes" id="UP000652219">
    <property type="component" value="Unassembled WGS sequence"/>
</dbReference>